<keyword evidence="1" id="KW-1133">Transmembrane helix</keyword>
<feature type="domain" description="HD/PDEase" evidence="2">
    <location>
        <begin position="472"/>
        <end position="627"/>
    </location>
</feature>
<dbReference type="EMBL" id="VBAP01000009">
    <property type="protein sequence ID" value="TMI76892.1"/>
    <property type="molecule type" value="Genomic_DNA"/>
</dbReference>
<dbReference type="Pfam" id="PF07697">
    <property type="entry name" value="7TMR-HDED"/>
    <property type="match status" value="1"/>
</dbReference>
<dbReference type="PANTHER" id="PTHR36442:SF1">
    <property type="entry name" value="CYCLIC-DI-AMP PHOSPHODIESTERASE PGPH"/>
    <property type="match status" value="1"/>
</dbReference>
<organism evidence="3 4">
    <name type="scientific">Candidatus Segetimicrobium genomatis</name>
    <dbReference type="NCBI Taxonomy" id="2569760"/>
    <lineage>
        <taxon>Bacteria</taxon>
        <taxon>Bacillati</taxon>
        <taxon>Candidatus Sysuimicrobiota</taxon>
        <taxon>Candidatus Sysuimicrobiia</taxon>
        <taxon>Candidatus Sysuimicrobiales</taxon>
        <taxon>Candidatus Segetimicrobiaceae</taxon>
        <taxon>Candidatus Segetimicrobium</taxon>
    </lineage>
</organism>
<dbReference type="CDD" id="cd00077">
    <property type="entry name" value="HDc"/>
    <property type="match status" value="1"/>
</dbReference>
<evidence type="ECO:0000313" key="4">
    <source>
        <dbReference type="Proteomes" id="UP000318834"/>
    </source>
</evidence>
<feature type="transmembrane region" description="Helical" evidence="1">
    <location>
        <begin position="298"/>
        <end position="317"/>
    </location>
</feature>
<dbReference type="Proteomes" id="UP000318834">
    <property type="component" value="Unassembled WGS sequence"/>
</dbReference>
<gene>
    <name evidence="3" type="ORF">E6H05_02500</name>
</gene>
<accession>A0A537J0Q0</accession>
<feature type="transmembrane region" description="Helical" evidence="1">
    <location>
        <begin position="323"/>
        <end position="338"/>
    </location>
</feature>
<name>A0A537J0Q0_9BACT</name>
<sequence>MWPRLRHPWTGALAPSRKVAIGAATLVALTLVSGVQYLPVRLQLREGQVSPRDVPAPRTVEFVDRARTEALRRAAAESIQPVYRQSAGETAHAHEVIGQTVAAIERVRRVSGLSYAERRALLSRESPIPLDDPAALAALTVDAAALMLARTTAERLVATVMDAGIKPEDLPKVQMQARVSIRALQLAGRPMTLASALVLGVLTPNVTVDVAETQRLHRRAMEGVEPVTTRILRGEIVVRRGEVVTEVHVQKLAALGLVRAPFSWQRPLGVALILVLMVVVSFAYLRQYQPEIWAEDRLLMVWSLAVVLTLGLARALLTRVNPYVIPTAAGTVLIAVLLRPRLALYTAAVISMLVATVAGGDVRLGLVTFIGSSVGVYAIKRIVHRTDLMLAGAWVGGANAVSVLALNLMDQLPWYPDIATDAIYGSVNGVIVGIIAIGTLPYLEQLFGLVTPLKLLELSNPSHPLLRRLQVEAAGTYHHSLIVANLAEAAAEAIGADSLLVRVGAYYHDVGKIRRPVFFVENQAGVENPHDKMAPSLSALTVLSHVRDGLELAREYGLPSAVAGFIPQHHGTNLITYFYHQALQRGDAVNEDVFRYEGPKPQSREAAVVMLADAVEGATRALPRPTPDRIEQTVRRIIREKLDDGQLNECPLTFRDLDVIARTFTRLLATMFHPRIEYPELERDLRAGQRDRAPVR</sequence>
<dbReference type="InterPro" id="IPR011624">
    <property type="entry name" value="Metal-dep_PHydrolase_7TM_extra"/>
</dbReference>
<dbReference type="InterPro" id="IPR052722">
    <property type="entry name" value="PgpH_phosphodiesterase"/>
</dbReference>
<keyword evidence="1" id="KW-0472">Membrane</keyword>
<feature type="transmembrane region" description="Helical" evidence="1">
    <location>
        <begin position="268"/>
        <end position="286"/>
    </location>
</feature>
<dbReference type="Gene3D" id="1.10.3210.10">
    <property type="entry name" value="Hypothetical protein af1432"/>
    <property type="match status" value="1"/>
</dbReference>
<feature type="transmembrane region" description="Helical" evidence="1">
    <location>
        <begin position="343"/>
        <end position="360"/>
    </location>
</feature>
<feature type="transmembrane region" description="Helical" evidence="1">
    <location>
        <begin position="422"/>
        <end position="443"/>
    </location>
</feature>
<dbReference type="InterPro" id="IPR006675">
    <property type="entry name" value="HDIG_dom"/>
</dbReference>
<proteinExistence type="predicted"/>
<evidence type="ECO:0000256" key="1">
    <source>
        <dbReference type="SAM" id="Phobius"/>
    </source>
</evidence>
<dbReference type="PANTHER" id="PTHR36442">
    <property type="entry name" value="CYCLIC-DI-AMP PHOSPHODIESTERASE PGPH"/>
    <property type="match status" value="1"/>
</dbReference>
<dbReference type="SUPFAM" id="SSF109604">
    <property type="entry name" value="HD-domain/PDEase-like"/>
    <property type="match status" value="1"/>
</dbReference>
<dbReference type="Pfam" id="PF07698">
    <property type="entry name" value="7TM-7TMR_HD"/>
    <property type="match status" value="1"/>
</dbReference>
<reference evidence="3 4" key="1">
    <citation type="journal article" date="2019" name="Nat. Microbiol.">
        <title>Mediterranean grassland soil C-N compound turnover is dependent on rainfall and depth, and is mediated by genomically divergent microorganisms.</title>
        <authorList>
            <person name="Diamond S."/>
            <person name="Andeer P.F."/>
            <person name="Li Z."/>
            <person name="Crits-Christoph A."/>
            <person name="Burstein D."/>
            <person name="Anantharaman K."/>
            <person name="Lane K.R."/>
            <person name="Thomas B.C."/>
            <person name="Pan C."/>
            <person name="Northen T.R."/>
            <person name="Banfield J.F."/>
        </authorList>
    </citation>
    <scope>NUCLEOTIDE SEQUENCE [LARGE SCALE GENOMIC DNA]</scope>
    <source>
        <strain evidence="3">NP_8</strain>
    </source>
</reference>
<evidence type="ECO:0000313" key="3">
    <source>
        <dbReference type="EMBL" id="TMI76892.1"/>
    </source>
</evidence>
<dbReference type="InterPro" id="IPR011621">
    <property type="entry name" value="Metal-dep_PHydrolase_7TM_intra"/>
</dbReference>
<protein>
    <submittedName>
        <fullName evidence="3">HDIG domain-containing protein</fullName>
    </submittedName>
</protein>
<dbReference type="NCBIfam" id="TIGR00277">
    <property type="entry name" value="HDIG"/>
    <property type="match status" value="1"/>
</dbReference>
<feature type="transmembrane region" description="Helical" evidence="1">
    <location>
        <begin position="390"/>
        <end position="410"/>
    </location>
</feature>
<dbReference type="AlphaFoldDB" id="A0A537J0Q0"/>
<dbReference type="SMART" id="SM00471">
    <property type="entry name" value="HDc"/>
    <property type="match status" value="1"/>
</dbReference>
<dbReference type="Pfam" id="PF01966">
    <property type="entry name" value="HD"/>
    <property type="match status" value="1"/>
</dbReference>
<evidence type="ECO:0000259" key="2">
    <source>
        <dbReference type="SMART" id="SM00471"/>
    </source>
</evidence>
<dbReference type="InterPro" id="IPR006674">
    <property type="entry name" value="HD_domain"/>
</dbReference>
<dbReference type="InterPro" id="IPR003607">
    <property type="entry name" value="HD/PDEase_dom"/>
</dbReference>
<comment type="caution">
    <text evidence="3">The sequence shown here is derived from an EMBL/GenBank/DDBJ whole genome shotgun (WGS) entry which is preliminary data.</text>
</comment>
<keyword evidence="1" id="KW-0812">Transmembrane</keyword>